<comment type="caution">
    <text evidence="2">The sequence shown here is derived from an EMBL/GenBank/DDBJ whole genome shotgun (WGS) entry which is preliminary data.</text>
</comment>
<evidence type="ECO:0000256" key="1">
    <source>
        <dbReference type="SAM" id="Coils"/>
    </source>
</evidence>
<evidence type="ECO:0008006" key="4">
    <source>
        <dbReference type="Google" id="ProtNLM"/>
    </source>
</evidence>
<name>A0ABV8X114_9BACI</name>
<gene>
    <name evidence="2" type="ORF">ACFOY7_13715</name>
</gene>
<organism evidence="2 3">
    <name type="scientific">Gracilibacillus xinjiangensis</name>
    <dbReference type="NCBI Taxonomy" id="1193282"/>
    <lineage>
        <taxon>Bacteria</taxon>
        <taxon>Bacillati</taxon>
        <taxon>Bacillota</taxon>
        <taxon>Bacilli</taxon>
        <taxon>Bacillales</taxon>
        <taxon>Bacillaceae</taxon>
        <taxon>Gracilibacillus</taxon>
    </lineage>
</organism>
<accession>A0ABV8X114</accession>
<proteinExistence type="predicted"/>
<feature type="coiled-coil region" evidence="1">
    <location>
        <begin position="28"/>
        <end position="94"/>
    </location>
</feature>
<evidence type="ECO:0000313" key="2">
    <source>
        <dbReference type="EMBL" id="MFC4404126.1"/>
    </source>
</evidence>
<protein>
    <recommendedName>
        <fullName evidence="4">DUF2524 family protein</fullName>
    </recommendedName>
</protein>
<sequence length="99" mass="11310">MPIQNGHEIEQLSILSQQLEVASQEARNHADIEEIQSLQKQLQDVQEQIQDARGKAINGSGTSTEPLFQAQQRVEECQHELKRAFINLKAQQDNTFQQE</sequence>
<dbReference type="Proteomes" id="UP001595882">
    <property type="component" value="Unassembled WGS sequence"/>
</dbReference>
<dbReference type="RefSeq" id="WP_390252662.1">
    <property type="nucleotide sequence ID" value="NZ_JBHSDT010000008.1"/>
</dbReference>
<keyword evidence="1" id="KW-0175">Coiled coil</keyword>
<dbReference type="EMBL" id="JBHSDT010000008">
    <property type="protein sequence ID" value="MFC4404126.1"/>
    <property type="molecule type" value="Genomic_DNA"/>
</dbReference>
<evidence type="ECO:0000313" key="3">
    <source>
        <dbReference type="Proteomes" id="UP001595882"/>
    </source>
</evidence>
<keyword evidence="3" id="KW-1185">Reference proteome</keyword>
<reference evidence="3" key="1">
    <citation type="journal article" date="2019" name="Int. J. Syst. Evol. Microbiol.">
        <title>The Global Catalogue of Microorganisms (GCM) 10K type strain sequencing project: providing services to taxonomists for standard genome sequencing and annotation.</title>
        <authorList>
            <consortium name="The Broad Institute Genomics Platform"/>
            <consortium name="The Broad Institute Genome Sequencing Center for Infectious Disease"/>
            <person name="Wu L."/>
            <person name="Ma J."/>
        </authorList>
    </citation>
    <scope>NUCLEOTIDE SEQUENCE [LARGE SCALE GENOMIC DNA]</scope>
    <source>
        <strain evidence="3">CCUG 37865</strain>
    </source>
</reference>